<keyword evidence="4" id="KW-0997">Cell inner membrane</keyword>
<evidence type="ECO:0000256" key="8">
    <source>
        <dbReference type="RuleBase" id="RU003793"/>
    </source>
</evidence>
<dbReference type="Proteomes" id="UP000199698">
    <property type="component" value="Unassembled WGS sequence"/>
</dbReference>
<keyword evidence="9 13" id="KW-0489">Methyltransferase</keyword>
<dbReference type="Gene3D" id="1.20.120.1220">
    <property type="match status" value="1"/>
</dbReference>
<evidence type="ECO:0000256" key="1">
    <source>
        <dbReference type="ARBA" id="ARBA00004429"/>
    </source>
</evidence>
<dbReference type="GO" id="GO:0032259">
    <property type="term" value="P:methylation"/>
    <property type="evidence" value="ECO:0007669"/>
    <property type="project" value="UniProtKB-KW"/>
</dbReference>
<dbReference type="Pfam" id="PF01478">
    <property type="entry name" value="Peptidase_A24"/>
    <property type="match status" value="1"/>
</dbReference>
<name>A0A1C4B967_9GAMM</name>
<feature type="transmembrane region" description="Helical" evidence="10">
    <location>
        <begin position="6"/>
        <end position="24"/>
    </location>
</feature>
<feature type="transmembrane region" description="Helical" evidence="10">
    <location>
        <begin position="231"/>
        <end position="248"/>
    </location>
</feature>
<organism evidence="13 14">
    <name type="scientific">Gilliamella intestini</name>
    <dbReference type="NCBI Taxonomy" id="1798183"/>
    <lineage>
        <taxon>Bacteria</taxon>
        <taxon>Pseudomonadati</taxon>
        <taxon>Pseudomonadota</taxon>
        <taxon>Gammaproteobacteria</taxon>
        <taxon>Orbales</taxon>
        <taxon>Orbaceae</taxon>
        <taxon>Gilliamella</taxon>
    </lineage>
</organism>
<keyword evidence="6 10" id="KW-1133">Transmembrane helix</keyword>
<evidence type="ECO:0000256" key="9">
    <source>
        <dbReference type="RuleBase" id="RU003794"/>
    </source>
</evidence>
<comment type="similarity">
    <text evidence="2 8">Belongs to the peptidase A24 family.</text>
</comment>
<comment type="subcellular location">
    <subcellularLocation>
        <location evidence="1">Cell inner membrane</location>
        <topology evidence="1">Multi-pass membrane protein</topology>
    </subcellularLocation>
    <subcellularLocation>
        <location evidence="9">Cell membrane</location>
        <topology evidence="9">Multi-pass membrane protein</topology>
    </subcellularLocation>
</comment>
<sequence>MLVFIIIYLGLCIGSFVYVAYYRYLPTLTPYQYLCRISFHRSACPHCHSKLKAWQLIPIISWLILKRRCYYCNTNISCQYLIVELFVAVLFTFIYIDKSINYQSGILMILGCYFLLLALIDFKYYLLPDLFTQPLMWTGVMLAYFDLANIVLTDALLGIFWGYLLLKIPATLFYLVFKKQGLGGGDIKLLAALGAWLPYTSLPMLLFFASLLGIIYSLFLRYVINEPKSKVIPFGPFLLISGYVIYYFC</sequence>
<accession>A0A1C4B967</accession>
<dbReference type="Pfam" id="PF06750">
    <property type="entry name" value="A24_N_bact"/>
    <property type="match status" value="1"/>
</dbReference>
<dbReference type="GO" id="GO:0004190">
    <property type="term" value="F:aspartic-type endopeptidase activity"/>
    <property type="evidence" value="ECO:0007669"/>
    <property type="project" value="UniProtKB-EC"/>
</dbReference>
<dbReference type="InterPro" id="IPR050882">
    <property type="entry name" value="Prepilin_peptidase/N-MTase"/>
</dbReference>
<feature type="transmembrane region" description="Helical" evidence="10">
    <location>
        <begin position="76"/>
        <end position="96"/>
    </location>
</feature>
<feature type="transmembrane region" description="Helical" evidence="10">
    <location>
        <begin position="189"/>
        <end position="219"/>
    </location>
</feature>
<gene>
    <name evidence="13" type="ORF">GA0061080_101811</name>
</gene>
<keyword evidence="5 9" id="KW-0812">Transmembrane</keyword>
<evidence type="ECO:0000256" key="4">
    <source>
        <dbReference type="ARBA" id="ARBA00022519"/>
    </source>
</evidence>
<reference evidence="14" key="1">
    <citation type="submission" date="2016-08" db="EMBL/GenBank/DDBJ databases">
        <authorList>
            <person name="Varghese N."/>
            <person name="Submissions Spin"/>
        </authorList>
    </citation>
    <scope>NUCLEOTIDE SEQUENCE [LARGE SCALE GENOMIC DNA]</scope>
    <source>
        <strain evidence="14">R-53144</strain>
    </source>
</reference>
<dbReference type="InterPro" id="IPR014032">
    <property type="entry name" value="Peptidase_A24A_bac"/>
</dbReference>
<comment type="function">
    <text evidence="9">Plays an essential role in type IV pili and type II pseudopili formation by proteolytically removing the leader sequence from substrate proteins and subsequently monomethylating the alpha-amino group of the newly exposed N-terminal phenylalanine.</text>
</comment>
<feature type="transmembrane region" description="Helical" evidence="10">
    <location>
        <begin position="102"/>
        <end position="122"/>
    </location>
</feature>
<dbReference type="RefSeq" id="WP_091122733.1">
    <property type="nucleotide sequence ID" value="NZ_FMBA01000018.1"/>
</dbReference>
<dbReference type="GO" id="GO:0006465">
    <property type="term" value="P:signal peptide processing"/>
    <property type="evidence" value="ECO:0007669"/>
    <property type="project" value="TreeGrafter"/>
</dbReference>
<dbReference type="AlphaFoldDB" id="A0A1C4B967"/>
<dbReference type="EC" id="2.1.1.-" evidence="9"/>
<dbReference type="InterPro" id="IPR000045">
    <property type="entry name" value="Prepilin_IV_endopep_pep"/>
</dbReference>
<protein>
    <recommendedName>
        <fullName evidence="9">Prepilin leader peptidase/N-methyltransferase</fullName>
        <ecNumber evidence="9">2.1.1.-</ecNumber>
        <ecNumber evidence="9">3.4.23.43</ecNumber>
    </recommendedName>
</protein>
<dbReference type="GO" id="GO:0005886">
    <property type="term" value="C:plasma membrane"/>
    <property type="evidence" value="ECO:0007669"/>
    <property type="project" value="UniProtKB-SubCell"/>
</dbReference>
<keyword evidence="3" id="KW-1003">Cell membrane</keyword>
<evidence type="ECO:0000313" key="14">
    <source>
        <dbReference type="Proteomes" id="UP000199698"/>
    </source>
</evidence>
<feature type="domain" description="Prepilin type IV endopeptidase peptidase" evidence="11">
    <location>
        <begin position="109"/>
        <end position="218"/>
    </location>
</feature>
<keyword evidence="7 10" id="KW-0472">Membrane</keyword>
<keyword evidence="9 13" id="KW-0808">Transferase</keyword>
<evidence type="ECO:0000256" key="10">
    <source>
        <dbReference type="SAM" id="Phobius"/>
    </source>
</evidence>
<feature type="domain" description="Prepilin peptidase A24 N-terminal" evidence="12">
    <location>
        <begin position="9"/>
        <end position="96"/>
    </location>
</feature>
<comment type="catalytic activity">
    <reaction evidence="9">
        <text>Typically cleaves a -Gly-|-Phe- bond to release an N-terminal, basic peptide of 5-8 residues from type IV prepilin, and then N-methylates the new N-terminal amino group, the methyl donor being S-adenosyl-L-methionine.</text>
        <dbReference type="EC" id="3.4.23.43"/>
    </reaction>
</comment>
<evidence type="ECO:0000256" key="2">
    <source>
        <dbReference type="ARBA" id="ARBA00005801"/>
    </source>
</evidence>
<dbReference type="PANTHER" id="PTHR30487:SF0">
    <property type="entry name" value="PREPILIN LEADER PEPTIDASE_N-METHYLTRANSFERASE-RELATED"/>
    <property type="match status" value="1"/>
</dbReference>
<evidence type="ECO:0000259" key="12">
    <source>
        <dbReference type="Pfam" id="PF06750"/>
    </source>
</evidence>
<evidence type="ECO:0000256" key="6">
    <source>
        <dbReference type="ARBA" id="ARBA00022989"/>
    </source>
</evidence>
<feature type="transmembrane region" description="Helical" evidence="10">
    <location>
        <begin position="158"/>
        <end position="177"/>
    </location>
</feature>
<evidence type="ECO:0000256" key="3">
    <source>
        <dbReference type="ARBA" id="ARBA00022475"/>
    </source>
</evidence>
<dbReference type="InterPro" id="IPR010627">
    <property type="entry name" value="Prepilin_pept_A24_N"/>
</dbReference>
<dbReference type="STRING" id="1798183.GA0061080_101811"/>
<keyword evidence="9" id="KW-0378">Hydrolase</keyword>
<keyword evidence="9" id="KW-0511">Multifunctional enzyme</keyword>
<evidence type="ECO:0000256" key="5">
    <source>
        <dbReference type="ARBA" id="ARBA00022692"/>
    </source>
</evidence>
<dbReference type="EC" id="3.4.23.43" evidence="9"/>
<dbReference type="GO" id="GO:0008168">
    <property type="term" value="F:methyltransferase activity"/>
    <property type="evidence" value="ECO:0007669"/>
    <property type="project" value="UniProtKB-KW"/>
</dbReference>
<keyword evidence="9" id="KW-0645">Protease</keyword>
<dbReference type="PANTHER" id="PTHR30487">
    <property type="entry name" value="TYPE 4 PREPILIN-LIKE PROTEINS LEADER PEPTIDE-PROCESSING ENZYME"/>
    <property type="match status" value="1"/>
</dbReference>
<evidence type="ECO:0000256" key="7">
    <source>
        <dbReference type="ARBA" id="ARBA00023136"/>
    </source>
</evidence>
<dbReference type="OrthoDB" id="9789291at2"/>
<dbReference type="PRINTS" id="PR00864">
    <property type="entry name" value="PREPILNPTASE"/>
</dbReference>
<dbReference type="EMBL" id="FMBA01000018">
    <property type="protein sequence ID" value="SCC03455.1"/>
    <property type="molecule type" value="Genomic_DNA"/>
</dbReference>
<evidence type="ECO:0000259" key="11">
    <source>
        <dbReference type="Pfam" id="PF01478"/>
    </source>
</evidence>
<evidence type="ECO:0000313" key="13">
    <source>
        <dbReference type="EMBL" id="SCC03455.1"/>
    </source>
</evidence>
<keyword evidence="14" id="KW-1185">Reference proteome</keyword>
<proteinExistence type="inferred from homology"/>